<name>A0A369KXE1_9BACT</name>
<dbReference type="AlphaFoldDB" id="A0A369KXE1"/>
<evidence type="ECO:0000313" key="3">
    <source>
        <dbReference type="Proteomes" id="UP000253934"/>
    </source>
</evidence>
<dbReference type="EMBL" id="QOVW01000061">
    <property type="protein sequence ID" value="RDB36403.1"/>
    <property type="molecule type" value="Genomic_DNA"/>
</dbReference>
<organism evidence="2 3">
    <name type="scientific">Spirobacillus cienkowskii</name>
    <dbReference type="NCBI Taxonomy" id="495820"/>
    <lineage>
        <taxon>Bacteria</taxon>
        <taxon>Pseudomonadati</taxon>
        <taxon>Bdellovibrionota</taxon>
        <taxon>Oligoflexia</taxon>
        <taxon>Silvanigrellales</taxon>
        <taxon>Spirobacillus</taxon>
    </lineage>
</organism>
<reference evidence="2" key="1">
    <citation type="submission" date="2018-04" db="EMBL/GenBank/DDBJ databases">
        <title>Draft genome sequence of the Candidatus Spirobacillus cienkowskii, a pathogen of freshwater Daphnia species, reconstructed from hemolymph metagenomic reads.</title>
        <authorList>
            <person name="Bresciani L."/>
            <person name="Lemos L.N."/>
            <person name="Wale N."/>
            <person name="Lin J.Y."/>
            <person name="Fernandes G.R."/>
            <person name="Duffy M.A."/>
            <person name="Rodrigues J.M."/>
        </authorList>
    </citation>
    <scope>NUCLEOTIDE SEQUENCE [LARGE SCALE GENOMIC DNA]</scope>
    <source>
        <strain evidence="2">Binning01</strain>
    </source>
</reference>
<evidence type="ECO:0000313" key="2">
    <source>
        <dbReference type="EMBL" id="RDB36403.1"/>
    </source>
</evidence>
<keyword evidence="3" id="KW-1185">Reference proteome</keyword>
<evidence type="ECO:0000256" key="1">
    <source>
        <dbReference type="SAM" id="Phobius"/>
    </source>
</evidence>
<gene>
    <name evidence="2" type="ORF">DCC88_05225</name>
</gene>
<sequence length="226" mass="26315">MKLIEFIIPTRTFFIKITAYSFLILFCTACSTSIQKMSAPLSPFDDLYYSPNLEKWRKQVSVYNNFELQVLAAAVLVVPEMEEQYKIRLRRLQSEFAQSNPYIITSQDSISIVIDLFAKTKPFMDLTDQSLWHLTLSIDDTVIAAPHRIVAFSRNELLAPFFPLSSQWSRYYIVIFKLPYQILKGKDVKSFFSKQENTPHLPQSENRTILFSMNSGEAKLHFSWSR</sequence>
<accession>A0A369KXE1</accession>
<dbReference type="Proteomes" id="UP000253934">
    <property type="component" value="Unassembled WGS sequence"/>
</dbReference>
<feature type="transmembrane region" description="Helical" evidence="1">
    <location>
        <begin position="12"/>
        <end position="34"/>
    </location>
</feature>
<proteinExistence type="predicted"/>
<keyword evidence="1" id="KW-1133">Transmembrane helix</keyword>
<keyword evidence="1" id="KW-0812">Transmembrane</keyword>
<keyword evidence="1" id="KW-0472">Membrane</keyword>
<comment type="caution">
    <text evidence="2">The sequence shown here is derived from an EMBL/GenBank/DDBJ whole genome shotgun (WGS) entry which is preliminary data.</text>
</comment>
<protein>
    <submittedName>
        <fullName evidence="2">Uncharacterized protein</fullName>
    </submittedName>
</protein>